<organism evidence="3 4">
    <name type="scientific">Chitinophaga fulva</name>
    <dbReference type="NCBI Taxonomy" id="2728842"/>
    <lineage>
        <taxon>Bacteria</taxon>
        <taxon>Pseudomonadati</taxon>
        <taxon>Bacteroidota</taxon>
        <taxon>Chitinophagia</taxon>
        <taxon>Chitinophagales</taxon>
        <taxon>Chitinophagaceae</taxon>
        <taxon>Chitinophaga</taxon>
    </lineage>
</organism>
<keyword evidence="2" id="KW-0472">Membrane</keyword>
<keyword evidence="2" id="KW-1134">Transmembrane beta strand</keyword>
<comment type="subcellular location">
    <subcellularLocation>
        <location evidence="2">Cell membrane</location>
        <topology evidence="2">Lipid-anchor</topology>
    </subcellularLocation>
</comment>
<evidence type="ECO:0000313" key="4">
    <source>
        <dbReference type="Proteomes" id="UP000583266"/>
    </source>
</evidence>
<dbReference type="PANTHER" id="PTHR30203">
    <property type="entry name" value="OUTER MEMBRANE CATION EFFLUX PROTEIN"/>
    <property type="match status" value="1"/>
</dbReference>
<accession>A0A848GEY6</accession>
<sequence length="460" mass="50818">MKIQYKWILPGMIVIASCQVTRKYQQPAPPPSAQYRVQLTTDSNTIATIPWHSFFTDTVLQSLIQEGIDNNTDLKIAYQRILISKAYLWKSKQAFLPELTGNAGIKQSKLAFPQAFGFVKEATQYDVGIAASWEADIWGKLSSAQKAAYARLMATTAAQRAVQTQLIADIATNYVLLLSLDEQLKLLNSTIANRQEDVKTMEALNASNIVNGAAVVQSKANHADAKVAIPDVKKQIRETENAICLLLNRAPGPIKRGALSSFSLPADFRVGVPATLLGNRPDVKEAEQLLRTSFENTNVARSFFYPSLTITGGSGFSSFDFSNWFSGTSLFANIAGGLAQPILAKGENKARLKTAEADQQIAMYNFQKIMMQASQEVSNALFVIETAEEKHAERSTQLQFLEQSVTFIKELLKYNSSTNYIDVLTSENNLLIAQTHSIEDTMQKIQGIIQLYRALGGGWR</sequence>
<dbReference type="Gene3D" id="1.20.1600.10">
    <property type="entry name" value="Outer membrane efflux proteins (OEP)"/>
    <property type="match status" value="1"/>
</dbReference>
<keyword evidence="4" id="KW-1185">Reference proteome</keyword>
<evidence type="ECO:0000256" key="2">
    <source>
        <dbReference type="RuleBase" id="RU362097"/>
    </source>
</evidence>
<dbReference type="Gene3D" id="2.20.200.10">
    <property type="entry name" value="Outer membrane efflux proteins (OEP)"/>
    <property type="match status" value="1"/>
</dbReference>
<comment type="caution">
    <text evidence="3">The sequence shown here is derived from an EMBL/GenBank/DDBJ whole genome shotgun (WGS) entry which is preliminary data.</text>
</comment>
<gene>
    <name evidence="3" type="ORF">HHL17_05390</name>
</gene>
<proteinExistence type="inferred from homology"/>
<dbReference type="GO" id="GO:0015562">
    <property type="term" value="F:efflux transmembrane transporter activity"/>
    <property type="evidence" value="ECO:0007669"/>
    <property type="project" value="InterPro"/>
</dbReference>
<keyword evidence="2" id="KW-0449">Lipoprotein</keyword>
<dbReference type="InterPro" id="IPR010131">
    <property type="entry name" value="MdtP/NodT-like"/>
</dbReference>
<keyword evidence="2" id="KW-0564">Palmitate</keyword>
<dbReference type="NCBIfam" id="TIGR01845">
    <property type="entry name" value="outer_NodT"/>
    <property type="match status" value="1"/>
</dbReference>
<dbReference type="PANTHER" id="PTHR30203:SF33">
    <property type="entry name" value="BLR4455 PROTEIN"/>
    <property type="match status" value="1"/>
</dbReference>
<dbReference type="InterPro" id="IPR003423">
    <property type="entry name" value="OMP_efflux"/>
</dbReference>
<protein>
    <submittedName>
        <fullName evidence="3">TolC family protein</fullName>
    </submittedName>
</protein>
<dbReference type="AlphaFoldDB" id="A0A848GEY6"/>
<dbReference type="PROSITE" id="PS51257">
    <property type="entry name" value="PROKAR_LIPOPROTEIN"/>
    <property type="match status" value="1"/>
</dbReference>
<comment type="similarity">
    <text evidence="1 2">Belongs to the outer membrane factor (OMF) (TC 1.B.17) family.</text>
</comment>
<keyword evidence="2" id="KW-0812">Transmembrane</keyword>
<reference evidence="3 4" key="1">
    <citation type="submission" date="2020-04" db="EMBL/GenBank/DDBJ databases">
        <title>Chitinophaga sp. G-6-1-13 sp. nov., isolated from soil.</title>
        <authorList>
            <person name="Dahal R.H."/>
            <person name="Chaudhary D.K."/>
        </authorList>
    </citation>
    <scope>NUCLEOTIDE SEQUENCE [LARGE SCALE GENOMIC DNA]</scope>
    <source>
        <strain evidence="3 4">G-6-1-13</strain>
    </source>
</reference>
<dbReference type="GO" id="GO:0005886">
    <property type="term" value="C:plasma membrane"/>
    <property type="evidence" value="ECO:0007669"/>
    <property type="project" value="UniProtKB-SubCell"/>
</dbReference>
<dbReference type="Pfam" id="PF02321">
    <property type="entry name" value="OEP"/>
    <property type="match status" value="2"/>
</dbReference>
<evidence type="ECO:0000256" key="1">
    <source>
        <dbReference type="ARBA" id="ARBA00007613"/>
    </source>
</evidence>
<dbReference type="Proteomes" id="UP000583266">
    <property type="component" value="Unassembled WGS sequence"/>
</dbReference>
<name>A0A848GEY6_9BACT</name>
<evidence type="ECO:0000313" key="3">
    <source>
        <dbReference type="EMBL" id="NML36626.1"/>
    </source>
</evidence>
<dbReference type="EMBL" id="JABBGC010000001">
    <property type="protein sequence ID" value="NML36626.1"/>
    <property type="molecule type" value="Genomic_DNA"/>
</dbReference>
<dbReference type="SUPFAM" id="SSF56954">
    <property type="entry name" value="Outer membrane efflux proteins (OEP)"/>
    <property type="match status" value="1"/>
</dbReference>
<dbReference type="RefSeq" id="WP_169223739.1">
    <property type="nucleotide sequence ID" value="NZ_JABBGC010000001.1"/>
</dbReference>